<dbReference type="Pfam" id="PF00528">
    <property type="entry name" value="BPD_transp_1"/>
    <property type="match status" value="1"/>
</dbReference>
<keyword evidence="10" id="KW-1185">Reference proteome</keyword>
<dbReference type="OrthoDB" id="5174895at2"/>
<protein>
    <submittedName>
        <fullName evidence="9">Sugar ABC transporter permease</fullName>
    </submittedName>
</protein>
<dbReference type="CDD" id="cd06261">
    <property type="entry name" value="TM_PBP2"/>
    <property type="match status" value="1"/>
</dbReference>
<feature type="transmembrane region" description="Helical" evidence="7">
    <location>
        <begin position="73"/>
        <end position="104"/>
    </location>
</feature>
<dbReference type="GO" id="GO:0005886">
    <property type="term" value="C:plasma membrane"/>
    <property type="evidence" value="ECO:0007669"/>
    <property type="project" value="UniProtKB-SubCell"/>
</dbReference>
<evidence type="ECO:0000256" key="5">
    <source>
        <dbReference type="ARBA" id="ARBA00022989"/>
    </source>
</evidence>
<dbReference type="Proteomes" id="UP000480246">
    <property type="component" value="Unassembled WGS sequence"/>
</dbReference>
<feature type="transmembrane region" description="Helical" evidence="7">
    <location>
        <begin position="17"/>
        <end position="39"/>
    </location>
</feature>
<evidence type="ECO:0000256" key="2">
    <source>
        <dbReference type="ARBA" id="ARBA00022448"/>
    </source>
</evidence>
<dbReference type="PROSITE" id="PS50928">
    <property type="entry name" value="ABC_TM1"/>
    <property type="match status" value="1"/>
</dbReference>
<keyword evidence="6 7" id="KW-0472">Membrane</keyword>
<evidence type="ECO:0000259" key="8">
    <source>
        <dbReference type="PROSITE" id="PS50928"/>
    </source>
</evidence>
<name>A0A7C8GT03_9BACI</name>
<feature type="transmembrane region" description="Helical" evidence="7">
    <location>
        <begin position="116"/>
        <end position="136"/>
    </location>
</feature>
<dbReference type="PANTHER" id="PTHR30193">
    <property type="entry name" value="ABC TRANSPORTER PERMEASE PROTEIN"/>
    <property type="match status" value="1"/>
</dbReference>
<keyword evidence="3" id="KW-1003">Cell membrane</keyword>
<comment type="subcellular location">
    <subcellularLocation>
        <location evidence="1 7">Cell membrane</location>
        <topology evidence="1 7">Multi-pass membrane protein</topology>
    </subcellularLocation>
</comment>
<dbReference type="PANTHER" id="PTHR30193:SF37">
    <property type="entry name" value="INNER MEMBRANE ABC TRANSPORTER PERMEASE PROTEIN YCJO"/>
    <property type="match status" value="1"/>
</dbReference>
<sequence>MAAKNSNLSKFKRSRQIWAYIFIMPQAIVFLGLSLYPIIMSYVYSLYSWDGASPLTNFIGFDNYIELFQTSRFWSALLATVIYMIGTTALGVGSSLLLAIVLNANNMKGKAFYRTIYFIPVIATTAIIGVIMKNIFGIDGTVNQLLQYIGLVDQPISWLNTSTLAMLLLILIGTWKNLGINMIYWLSGLQAIPTDLYESAQLDGAGFWKTLFHITLPLLKPILVVILLLSVVSGMNAFDLVKTFTNGNPYHTTETLDLYVFNYAFGGGLTGATTRMGYASAAGVMLGMFTLLISGIFGLISVYTRRKINKETG</sequence>
<feature type="domain" description="ABC transmembrane type-1" evidence="8">
    <location>
        <begin position="77"/>
        <end position="297"/>
    </location>
</feature>
<dbReference type="AlphaFoldDB" id="A0A7C8GT03"/>
<evidence type="ECO:0000256" key="7">
    <source>
        <dbReference type="RuleBase" id="RU363032"/>
    </source>
</evidence>
<dbReference type="GO" id="GO:0055085">
    <property type="term" value="P:transmembrane transport"/>
    <property type="evidence" value="ECO:0007669"/>
    <property type="project" value="InterPro"/>
</dbReference>
<evidence type="ECO:0000256" key="6">
    <source>
        <dbReference type="ARBA" id="ARBA00023136"/>
    </source>
</evidence>
<keyword evidence="2 7" id="KW-0813">Transport</keyword>
<feature type="transmembrane region" description="Helical" evidence="7">
    <location>
        <begin position="278"/>
        <end position="303"/>
    </location>
</feature>
<evidence type="ECO:0000313" key="10">
    <source>
        <dbReference type="Proteomes" id="UP000480246"/>
    </source>
</evidence>
<accession>A0A7C8GT03</accession>
<evidence type="ECO:0000256" key="1">
    <source>
        <dbReference type="ARBA" id="ARBA00004651"/>
    </source>
</evidence>
<evidence type="ECO:0000256" key="4">
    <source>
        <dbReference type="ARBA" id="ARBA00022692"/>
    </source>
</evidence>
<reference evidence="9 10" key="1">
    <citation type="submission" date="2019-10" db="EMBL/GenBank/DDBJ databases">
        <title>Gracilibacillus sp. nov. isolated from rice seeds.</title>
        <authorList>
            <person name="He S."/>
        </authorList>
    </citation>
    <scope>NUCLEOTIDE SEQUENCE [LARGE SCALE GENOMIC DNA]</scope>
    <source>
        <strain evidence="9 10">TD8</strain>
    </source>
</reference>
<keyword evidence="5 7" id="KW-1133">Transmembrane helix</keyword>
<organism evidence="9 10">
    <name type="scientific">Gracilibacillus oryzae</name>
    <dbReference type="NCBI Taxonomy" id="1672701"/>
    <lineage>
        <taxon>Bacteria</taxon>
        <taxon>Bacillati</taxon>
        <taxon>Bacillota</taxon>
        <taxon>Bacilli</taxon>
        <taxon>Bacillales</taxon>
        <taxon>Bacillaceae</taxon>
        <taxon>Gracilibacillus</taxon>
    </lineage>
</organism>
<proteinExistence type="inferred from homology"/>
<gene>
    <name evidence="9" type="ORF">F9U64_13455</name>
</gene>
<feature type="transmembrane region" description="Helical" evidence="7">
    <location>
        <begin position="156"/>
        <end position="175"/>
    </location>
</feature>
<comment type="similarity">
    <text evidence="7">Belongs to the binding-protein-dependent transport system permease family.</text>
</comment>
<evidence type="ECO:0000313" key="9">
    <source>
        <dbReference type="EMBL" id="KAB8130989.1"/>
    </source>
</evidence>
<dbReference type="InterPro" id="IPR000515">
    <property type="entry name" value="MetI-like"/>
</dbReference>
<feature type="transmembrane region" description="Helical" evidence="7">
    <location>
        <begin position="218"/>
        <end position="238"/>
    </location>
</feature>
<dbReference type="Gene3D" id="1.10.3720.10">
    <property type="entry name" value="MetI-like"/>
    <property type="match status" value="1"/>
</dbReference>
<dbReference type="SUPFAM" id="SSF161098">
    <property type="entry name" value="MetI-like"/>
    <property type="match status" value="1"/>
</dbReference>
<comment type="caution">
    <text evidence="9">The sequence shown here is derived from an EMBL/GenBank/DDBJ whole genome shotgun (WGS) entry which is preliminary data.</text>
</comment>
<dbReference type="InterPro" id="IPR051393">
    <property type="entry name" value="ABC_transporter_permease"/>
</dbReference>
<dbReference type="RefSeq" id="WP_153404415.1">
    <property type="nucleotide sequence ID" value="NZ_ML762433.1"/>
</dbReference>
<dbReference type="EMBL" id="WEID01000068">
    <property type="protein sequence ID" value="KAB8130989.1"/>
    <property type="molecule type" value="Genomic_DNA"/>
</dbReference>
<dbReference type="InterPro" id="IPR035906">
    <property type="entry name" value="MetI-like_sf"/>
</dbReference>
<evidence type="ECO:0000256" key="3">
    <source>
        <dbReference type="ARBA" id="ARBA00022475"/>
    </source>
</evidence>
<keyword evidence="4 7" id="KW-0812">Transmembrane</keyword>